<dbReference type="InterPro" id="IPR027417">
    <property type="entry name" value="P-loop_NTPase"/>
</dbReference>
<dbReference type="PANTHER" id="PTHR43581:SF4">
    <property type="entry name" value="ATP_GTP PHOSPHATASE"/>
    <property type="match status" value="1"/>
</dbReference>
<gene>
    <name evidence="2" type="ORF">DW674_06185</name>
</gene>
<evidence type="ECO:0000313" key="2">
    <source>
        <dbReference type="EMBL" id="RHF51807.1"/>
    </source>
</evidence>
<dbReference type="PANTHER" id="PTHR43581">
    <property type="entry name" value="ATP/GTP PHOSPHATASE"/>
    <property type="match status" value="1"/>
</dbReference>
<dbReference type="InterPro" id="IPR041685">
    <property type="entry name" value="AAA_GajA/Old/RecF-like"/>
</dbReference>
<protein>
    <recommendedName>
        <fullName evidence="1">Endonuclease GajA/Old nuclease/RecF-like AAA domain-containing protein</fullName>
    </recommendedName>
</protein>
<dbReference type="OrthoDB" id="9801813at2"/>
<comment type="caution">
    <text evidence="2">The sequence shown here is derived from an EMBL/GenBank/DDBJ whole genome shotgun (WGS) entry which is preliminary data.</text>
</comment>
<name>A0A414NX60_9FIRM</name>
<evidence type="ECO:0000313" key="3">
    <source>
        <dbReference type="Proteomes" id="UP000283442"/>
    </source>
</evidence>
<evidence type="ECO:0000259" key="1">
    <source>
        <dbReference type="Pfam" id="PF13175"/>
    </source>
</evidence>
<dbReference type="SUPFAM" id="SSF52540">
    <property type="entry name" value="P-loop containing nucleoside triphosphate hydrolases"/>
    <property type="match status" value="1"/>
</dbReference>
<dbReference type="InterPro" id="IPR051396">
    <property type="entry name" value="Bact_Antivir_Def_Nuclease"/>
</dbReference>
<dbReference type="Proteomes" id="UP000283442">
    <property type="component" value="Unassembled WGS sequence"/>
</dbReference>
<sequence length="416" mass="47605">MTIRCYSSRMVFSFHHAAHSWRGSMLTEFGITNFRKFSQLHVTNLSKLNLFFGVNNVGKTSMLEAVFLYACGANVSPFLNYILPHRIKENNNFKISSPYQVAELVLNTFHDTTAEKGMQFSFSGRINDEAVDVNYTFQPDQIFADLIPNEMGIFEAGDLGQKQPELHIEIPMGPQGLTIPIRKISMGKWTVTTTKDAPMTFAMEYPDFFQSSFSKKPLISAKIDDILAHQNEVENKKIYAALSRLRLLDKIVDEMNRSFVGLGLDSIENIPYPDGSEATLSCRFQDKRILPLYMLGDGVRRWFNIIGNMAVYQRAIHCIEEIDVNFHHDSQRELSLQLYQYAKIFHNQIFTTSHSEEFLYAFLTAIRDKDEMEHTNALTDEVRVITLRNVDQIVKARTLNGTEALEALDNGLELRV</sequence>
<proteinExistence type="predicted"/>
<dbReference type="Pfam" id="PF13175">
    <property type="entry name" value="AAA_15"/>
    <property type="match status" value="1"/>
</dbReference>
<organism evidence="2 3">
    <name type="scientific">Mitsuokella multacida</name>
    <dbReference type="NCBI Taxonomy" id="52226"/>
    <lineage>
        <taxon>Bacteria</taxon>
        <taxon>Bacillati</taxon>
        <taxon>Bacillota</taxon>
        <taxon>Negativicutes</taxon>
        <taxon>Selenomonadales</taxon>
        <taxon>Selenomonadaceae</taxon>
        <taxon>Mitsuokella</taxon>
    </lineage>
</organism>
<dbReference type="EMBL" id="QRHE01000005">
    <property type="protein sequence ID" value="RHF51807.1"/>
    <property type="molecule type" value="Genomic_DNA"/>
</dbReference>
<dbReference type="Gene3D" id="3.40.50.300">
    <property type="entry name" value="P-loop containing nucleotide triphosphate hydrolases"/>
    <property type="match status" value="1"/>
</dbReference>
<reference evidence="2 3" key="1">
    <citation type="submission" date="2018-08" db="EMBL/GenBank/DDBJ databases">
        <title>A genome reference for cultivated species of the human gut microbiota.</title>
        <authorList>
            <person name="Zou Y."/>
            <person name="Xue W."/>
            <person name="Luo G."/>
        </authorList>
    </citation>
    <scope>NUCLEOTIDE SEQUENCE [LARGE SCALE GENOMIC DNA]</scope>
    <source>
        <strain evidence="2 3">AM25-21AC</strain>
    </source>
</reference>
<feature type="domain" description="Endonuclease GajA/Old nuclease/RecF-like AAA" evidence="1">
    <location>
        <begin position="216"/>
        <end position="358"/>
    </location>
</feature>
<accession>A0A414NX60</accession>
<dbReference type="AlphaFoldDB" id="A0A414NX60"/>